<name>A0A533Q796_9BACT</name>
<reference evidence="3 4" key="1">
    <citation type="submission" date="2019-04" db="EMBL/GenBank/DDBJ databases">
        <title>Genome of a novel bacterium Candidatus Jettenia ecosi reconstructed from metagenome of an anammox bioreactor.</title>
        <authorList>
            <person name="Mardanov A.V."/>
            <person name="Beletsky A.V."/>
            <person name="Ravin N.V."/>
            <person name="Botchkova E.A."/>
            <person name="Litti Y.V."/>
            <person name="Nozhevnikova A.N."/>
        </authorList>
    </citation>
    <scope>NUCLEOTIDE SEQUENCE [LARGE SCALE GENOMIC DNA]</scope>
    <source>
        <strain evidence="3">J2</strain>
    </source>
</reference>
<protein>
    <recommendedName>
        <fullName evidence="2">CAAX prenyl protease 2/Lysostaphin resistance protein A-like domain-containing protein</fullName>
    </recommendedName>
</protein>
<gene>
    <name evidence="3" type="ORF">JETT_3251</name>
</gene>
<organism evidence="3 4">
    <name type="scientific">Candidatus Jettenia ecosi</name>
    <dbReference type="NCBI Taxonomy" id="2494326"/>
    <lineage>
        <taxon>Bacteria</taxon>
        <taxon>Pseudomonadati</taxon>
        <taxon>Planctomycetota</taxon>
        <taxon>Candidatus Brocadiia</taxon>
        <taxon>Candidatus Brocadiales</taxon>
        <taxon>Candidatus Brocadiaceae</taxon>
        <taxon>Candidatus Jettenia</taxon>
    </lineage>
</organism>
<dbReference type="InterPro" id="IPR003675">
    <property type="entry name" value="Rce1/LyrA-like_dom"/>
</dbReference>
<keyword evidence="1" id="KW-0812">Transmembrane</keyword>
<evidence type="ECO:0000313" key="4">
    <source>
        <dbReference type="Proteomes" id="UP000319783"/>
    </source>
</evidence>
<keyword evidence="1" id="KW-0472">Membrane</keyword>
<evidence type="ECO:0000256" key="1">
    <source>
        <dbReference type="SAM" id="Phobius"/>
    </source>
</evidence>
<feature type="transmembrane region" description="Helical" evidence="1">
    <location>
        <begin position="114"/>
        <end position="133"/>
    </location>
</feature>
<feature type="transmembrane region" description="Helical" evidence="1">
    <location>
        <begin position="79"/>
        <end position="107"/>
    </location>
</feature>
<evidence type="ECO:0000259" key="2">
    <source>
        <dbReference type="Pfam" id="PF02517"/>
    </source>
</evidence>
<comment type="caution">
    <text evidence="3">The sequence shown here is derived from an EMBL/GenBank/DDBJ whole genome shotgun (WGS) entry which is preliminary data.</text>
</comment>
<dbReference type="Proteomes" id="UP000319783">
    <property type="component" value="Unassembled WGS sequence"/>
</dbReference>
<accession>A0A533Q796</accession>
<feature type="transmembrane region" description="Helical" evidence="1">
    <location>
        <begin position="12"/>
        <end position="30"/>
    </location>
</feature>
<dbReference type="EMBL" id="SULG01000097">
    <property type="protein sequence ID" value="TLD40492.1"/>
    <property type="molecule type" value="Genomic_DNA"/>
</dbReference>
<dbReference type="Pfam" id="PF02517">
    <property type="entry name" value="Rce1-like"/>
    <property type="match status" value="1"/>
</dbReference>
<dbReference type="GO" id="GO:0004175">
    <property type="term" value="F:endopeptidase activity"/>
    <property type="evidence" value="ECO:0007669"/>
    <property type="project" value="UniProtKB-ARBA"/>
</dbReference>
<feature type="transmembrane region" description="Helical" evidence="1">
    <location>
        <begin position="56"/>
        <end position="73"/>
    </location>
</feature>
<feature type="transmembrane region" description="Helical" evidence="1">
    <location>
        <begin position="202"/>
        <end position="223"/>
    </location>
</feature>
<proteinExistence type="predicted"/>
<sequence length="234" mass="26199">MSYFYQSKSLANSFLFILPLLILYEVGIALQDSKIKNTADVIVKTPLALFGKNSSLIFNLLVIIFLIASIFYIEKEYQLSILVFIPMIIESMVYALFISYGIGFIVYKIVSSCAIAIPFSLSMWMGIILSIGAGVYEEIVFRLILITLLYFLFAVLLKINKPMSAAISILTGAFLFTIMHYAGTLGDTFTYTNFTFRMLSGIVLSAIFLSRGLGIAVYTHAIYDVFTVLKPFYA</sequence>
<keyword evidence="1" id="KW-1133">Transmembrane helix</keyword>
<feature type="domain" description="CAAX prenyl protease 2/Lysostaphin resistance protein A-like" evidence="2">
    <location>
        <begin position="121"/>
        <end position="226"/>
    </location>
</feature>
<dbReference type="GO" id="GO:0080120">
    <property type="term" value="P:CAAX-box protein maturation"/>
    <property type="evidence" value="ECO:0007669"/>
    <property type="project" value="UniProtKB-ARBA"/>
</dbReference>
<feature type="transmembrane region" description="Helical" evidence="1">
    <location>
        <begin position="164"/>
        <end position="182"/>
    </location>
</feature>
<dbReference type="AlphaFoldDB" id="A0A533Q796"/>
<evidence type="ECO:0000313" key="3">
    <source>
        <dbReference type="EMBL" id="TLD40492.1"/>
    </source>
</evidence>
<feature type="transmembrane region" description="Helical" evidence="1">
    <location>
        <begin position="139"/>
        <end position="157"/>
    </location>
</feature>